<reference evidence="2" key="2">
    <citation type="journal article" date="2014" name="Genome Announc.">
        <title>Complete Genome Sequence of Mycoplasma californicum Strain HAZ160_1 from Bovine Mastitic Milk in Japan.</title>
        <authorList>
            <person name="Hata E."/>
            <person name="Murakami K."/>
        </authorList>
    </citation>
    <scope>NUCLEOTIDE SEQUENCE</scope>
    <source>
        <strain evidence="2">HAZ160_1</strain>
    </source>
</reference>
<proteinExistence type="predicted"/>
<reference evidence="2" key="4">
    <citation type="submission" date="2024-06" db="EMBL/GenBank/DDBJ databases">
        <authorList>
            <consortium name="Mycoplasma californicum genome sequencing consortium"/>
            <person name="Hata E."/>
            <person name="Tanaka K."/>
            <person name="Tamamura Y."/>
        </authorList>
    </citation>
    <scope>NUCLEOTIDE SEQUENCE</scope>
    <source>
        <strain evidence="2">HAZ160_1</strain>
    </source>
</reference>
<dbReference type="RefSeq" id="WP_041102913.1">
    <property type="nucleotide sequence ID" value="NZ_AP013353.1"/>
</dbReference>
<reference evidence="2" key="1">
    <citation type="journal article" date="2014" name="Appl. Environ. Microbiol.">
        <title>Molecular Epidemiology of Cases of Mycoplasma californicum Infection in Japan.</title>
        <authorList>
            <person name="Hata E."/>
            <person name="Suzuki K."/>
            <person name="Hanyu H."/>
            <person name="Itoh M."/>
            <person name="Higuchi H."/>
            <person name="Kobayashi H."/>
        </authorList>
    </citation>
    <scope>NUCLEOTIDE SEQUENCE</scope>
    <source>
        <strain evidence="2">HAZ160_1</strain>
    </source>
</reference>
<dbReference type="AlphaFoldDB" id="A0AAT9F7N6"/>
<sequence>MKKLLASLEAIEAKIAELKKEATPEELKEVEHYLAVAKELERVKGVANKIEKLGKQDPVFREILEKNPELLAQLDQDAEYLDELVKNDEEFKDLVIENKIKNSVDENSLLLLDKRPELKELILENPELIKSKRWVDSLERLAKKEGVIINKKYSSLSDEQQKKLKDIILKEQPSLYETLTSDPKVIKNINKMKTEEDSDVLDAFLDRLKENPKYIELIKE</sequence>
<feature type="coiled-coil region" evidence="1">
    <location>
        <begin position="1"/>
        <end position="28"/>
    </location>
</feature>
<organism evidence="2">
    <name type="scientific">Mycoplasmopsis californica HAZ160_1</name>
    <dbReference type="NCBI Taxonomy" id="1397850"/>
    <lineage>
        <taxon>Bacteria</taxon>
        <taxon>Bacillati</taxon>
        <taxon>Mycoplasmatota</taxon>
        <taxon>Mycoplasmoidales</taxon>
        <taxon>Metamycoplasmataceae</taxon>
        <taxon>Mycoplasmopsis</taxon>
    </lineage>
</organism>
<dbReference type="EMBL" id="AP013353">
    <property type="protein sequence ID" value="BAP00902.1"/>
    <property type="molecule type" value="Genomic_DNA"/>
</dbReference>
<keyword evidence="1" id="KW-0175">Coiled coil</keyword>
<evidence type="ECO:0000313" key="2">
    <source>
        <dbReference type="EMBL" id="BAP00902.1"/>
    </source>
</evidence>
<reference evidence="2" key="3">
    <citation type="journal article" date="2019" name="Vet. Microbiol.">
        <title>Mutations associated with change of susceptibility to lincosamides and/or macrolides in field and laboratory-derived Mycoplasma californicum strains in Japan, and development of a rapid detection method for these mutations.</title>
        <authorList>
            <person name="Hata E."/>
            <person name="Nagai K."/>
            <person name="Murakami K."/>
        </authorList>
    </citation>
    <scope>NUCLEOTIDE SEQUENCE</scope>
    <source>
        <strain evidence="2">HAZ160_1</strain>
    </source>
</reference>
<name>A0AAT9F7N6_9BACT</name>
<gene>
    <name evidence="2" type="ORF">MCAL160_0213</name>
</gene>
<dbReference type="KEGG" id="mcm:MCAL160_0213"/>
<accession>A0AAT9F7N6</accession>
<protein>
    <submittedName>
        <fullName evidence="2">Uncharacterized protein</fullName>
    </submittedName>
</protein>
<evidence type="ECO:0000256" key="1">
    <source>
        <dbReference type="SAM" id="Coils"/>
    </source>
</evidence>